<dbReference type="EMBL" id="QAOQ01000007">
    <property type="protein sequence ID" value="PTQ94035.1"/>
    <property type="molecule type" value="Genomic_DNA"/>
</dbReference>
<dbReference type="InterPro" id="IPR051918">
    <property type="entry name" value="STPP_CPPED1"/>
</dbReference>
<dbReference type="AlphaFoldDB" id="A0A2T5J655"/>
<sequence>MSNRRNFIKTGIVGVAGLNLLPAVNAFAGEELPERKAAPGKFKLRFALASDGHYGQPDTESDKFYSDMVSWMHKEHQANHLDFIIINGDLVHNRPDLLPKVKQTYLDKLPVPYYTIPGNHDFADTDIWKNVFGYEDHYMVDKGDIGLVFANTADNKGGYVCPDYNFLKSAFEQYKNKQIVFAVLHIAPHQWLPEEKSIFTDCPEIVKLLHSYPNIKACFHGHDHSLDGIRYTDKLPHLFDSHFGGNWGTDYKGYRIVEVTEDHQINTYQINASQNPKMNSLKI</sequence>
<dbReference type="Pfam" id="PF00149">
    <property type="entry name" value="Metallophos"/>
    <property type="match status" value="1"/>
</dbReference>
<name>A0A2T5J655_9SPHI</name>
<evidence type="ECO:0000313" key="3">
    <source>
        <dbReference type="EMBL" id="PTQ94035.1"/>
    </source>
</evidence>
<dbReference type="GO" id="GO:0016787">
    <property type="term" value="F:hydrolase activity"/>
    <property type="evidence" value="ECO:0007669"/>
    <property type="project" value="InterPro"/>
</dbReference>
<protein>
    <submittedName>
        <fullName evidence="3">3',5'-cyclic AMP phosphodiesterase CpdA</fullName>
    </submittedName>
</protein>
<dbReference type="PANTHER" id="PTHR43143:SF1">
    <property type="entry name" value="SERINE_THREONINE-PROTEIN PHOSPHATASE CPPED1"/>
    <property type="match status" value="1"/>
</dbReference>
<dbReference type="Gene3D" id="3.60.21.10">
    <property type="match status" value="1"/>
</dbReference>
<dbReference type="InterPro" id="IPR004843">
    <property type="entry name" value="Calcineurin-like_PHP"/>
</dbReference>
<feature type="chain" id="PRO_5015716832" evidence="1">
    <location>
        <begin position="29"/>
        <end position="283"/>
    </location>
</feature>
<dbReference type="SUPFAM" id="SSF56300">
    <property type="entry name" value="Metallo-dependent phosphatases"/>
    <property type="match status" value="1"/>
</dbReference>
<gene>
    <name evidence="3" type="ORF">C8P68_10798</name>
</gene>
<keyword evidence="1" id="KW-0732">Signal</keyword>
<dbReference type="Proteomes" id="UP000244168">
    <property type="component" value="Unassembled WGS sequence"/>
</dbReference>
<accession>A0A2T5J655</accession>
<evidence type="ECO:0000259" key="2">
    <source>
        <dbReference type="Pfam" id="PF00149"/>
    </source>
</evidence>
<dbReference type="PANTHER" id="PTHR43143">
    <property type="entry name" value="METALLOPHOSPHOESTERASE, CALCINEURIN SUPERFAMILY"/>
    <property type="match status" value="1"/>
</dbReference>
<proteinExistence type="predicted"/>
<comment type="caution">
    <text evidence="3">The sequence shown here is derived from an EMBL/GenBank/DDBJ whole genome shotgun (WGS) entry which is preliminary data.</text>
</comment>
<evidence type="ECO:0000256" key="1">
    <source>
        <dbReference type="SAM" id="SignalP"/>
    </source>
</evidence>
<feature type="signal peptide" evidence="1">
    <location>
        <begin position="1"/>
        <end position="28"/>
    </location>
</feature>
<organism evidence="3 4">
    <name type="scientific">Mucilaginibacter yixingensis</name>
    <dbReference type="NCBI Taxonomy" id="1295612"/>
    <lineage>
        <taxon>Bacteria</taxon>
        <taxon>Pseudomonadati</taxon>
        <taxon>Bacteroidota</taxon>
        <taxon>Sphingobacteriia</taxon>
        <taxon>Sphingobacteriales</taxon>
        <taxon>Sphingobacteriaceae</taxon>
        <taxon>Mucilaginibacter</taxon>
    </lineage>
</organism>
<feature type="domain" description="Calcineurin-like phosphoesterase" evidence="2">
    <location>
        <begin position="44"/>
        <end position="225"/>
    </location>
</feature>
<dbReference type="OrthoDB" id="9816081at2"/>
<dbReference type="RefSeq" id="WP_107830378.1">
    <property type="nucleotide sequence ID" value="NZ_CP160205.1"/>
</dbReference>
<dbReference type="InterPro" id="IPR006311">
    <property type="entry name" value="TAT_signal"/>
</dbReference>
<keyword evidence="4" id="KW-1185">Reference proteome</keyword>
<evidence type="ECO:0000313" key="4">
    <source>
        <dbReference type="Proteomes" id="UP000244168"/>
    </source>
</evidence>
<reference evidence="3 4" key="1">
    <citation type="submission" date="2018-04" db="EMBL/GenBank/DDBJ databases">
        <title>Genomic Encyclopedia of Archaeal and Bacterial Type Strains, Phase II (KMG-II): from individual species to whole genera.</title>
        <authorList>
            <person name="Goeker M."/>
        </authorList>
    </citation>
    <scope>NUCLEOTIDE SEQUENCE [LARGE SCALE GENOMIC DNA]</scope>
    <source>
        <strain evidence="3 4">DSM 26809</strain>
    </source>
</reference>
<dbReference type="PROSITE" id="PS51318">
    <property type="entry name" value="TAT"/>
    <property type="match status" value="1"/>
</dbReference>
<dbReference type="InterPro" id="IPR029052">
    <property type="entry name" value="Metallo-depent_PP-like"/>
</dbReference>